<proteinExistence type="predicted"/>
<evidence type="ECO:0000313" key="3">
    <source>
        <dbReference type="Proteomes" id="UP000229115"/>
    </source>
</evidence>
<reference evidence="2 3" key="1">
    <citation type="submission" date="2015-10" db="EMBL/GenBank/DDBJ databases">
        <title>Large-scale maps of variable infection efficiencies in aquatic Bacteriodetes phage-host model systems.</title>
        <authorList>
            <person name="Holmfeldt K."/>
            <person name="Solonenko N."/>
            <person name="Howard-Varona C."/>
            <person name="Moreno M."/>
            <person name="Malmstrom R.R."/>
            <person name="Blow M.J."/>
            <person name="Sullivan M.B."/>
        </authorList>
    </citation>
    <scope>NUCLEOTIDE SEQUENCE [LARGE SCALE GENOMIC DNA]</scope>
</reference>
<protein>
    <submittedName>
        <fullName evidence="2">Uncharacterized protein</fullName>
    </submittedName>
</protein>
<name>A0A0S2MW58_9CAUD</name>
<gene>
    <name evidence="2" type="ORF">Phi4113_155</name>
</gene>
<evidence type="ECO:0000313" key="2">
    <source>
        <dbReference type="EMBL" id="ALO80164.1"/>
    </source>
</evidence>
<dbReference type="EMBL" id="KT962245">
    <property type="protein sequence ID" value="ALO80164.1"/>
    <property type="molecule type" value="Genomic_RNA"/>
</dbReference>
<organism evidence="2 3">
    <name type="scientific">Cellulophaga phage phi4:1_13</name>
    <dbReference type="NCBI Taxonomy" id="1747284"/>
    <lineage>
        <taxon>Viruses</taxon>
        <taxon>Duplodnaviria</taxon>
        <taxon>Heunggongvirae</taxon>
        <taxon>Uroviricota</taxon>
        <taxon>Caudoviricetes</taxon>
        <taxon>Lightbulbvirus</taxon>
        <taxon>Lightbulbvirus Cba41</taxon>
    </lineage>
</organism>
<keyword evidence="1" id="KW-0812">Transmembrane</keyword>
<evidence type="ECO:0000256" key="1">
    <source>
        <dbReference type="SAM" id="Phobius"/>
    </source>
</evidence>
<dbReference type="Proteomes" id="UP000229115">
    <property type="component" value="Segment"/>
</dbReference>
<feature type="transmembrane region" description="Helical" evidence="1">
    <location>
        <begin position="21"/>
        <end position="42"/>
    </location>
</feature>
<sequence>MKIKKYNPKHYSKSKAEMHLTPFWPIVVIIGSFIIGILIAVLCFT</sequence>
<keyword evidence="1" id="KW-1133">Transmembrane helix</keyword>
<accession>A0A0S2MW58</accession>
<keyword evidence="1" id="KW-0472">Membrane</keyword>